<dbReference type="Proteomes" id="UP000076502">
    <property type="component" value="Unassembled WGS sequence"/>
</dbReference>
<evidence type="ECO:0000256" key="1">
    <source>
        <dbReference type="SAM" id="MobiDB-lite"/>
    </source>
</evidence>
<dbReference type="EMBL" id="KQ434817">
    <property type="protein sequence ID" value="KZC06872.1"/>
    <property type="molecule type" value="Genomic_DNA"/>
</dbReference>
<feature type="compositionally biased region" description="Basic residues" evidence="1">
    <location>
        <begin position="24"/>
        <end position="33"/>
    </location>
</feature>
<evidence type="ECO:0000313" key="3">
    <source>
        <dbReference type="Proteomes" id="UP000076502"/>
    </source>
</evidence>
<keyword evidence="3" id="KW-1185">Reference proteome</keyword>
<organism evidence="2 3">
    <name type="scientific">Dufourea novaeangliae</name>
    <name type="common">Sweat bee</name>
    <dbReference type="NCBI Taxonomy" id="178035"/>
    <lineage>
        <taxon>Eukaryota</taxon>
        <taxon>Metazoa</taxon>
        <taxon>Ecdysozoa</taxon>
        <taxon>Arthropoda</taxon>
        <taxon>Hexapoda</taxon>
        <taxon>Insecta</taxon>
        <taxon>Pterygota</taxon>
        <taxon>Neoptera</taxon>
        <taxon>Endopterygota</taxon>
        <taxon>Hymenoptera</taxon>
        <taxon>Apocrita</taxon>
        <taxon>Aculeata</taxon>
        <taxon>Apoidea</taxon>
        <taxon>Anthophila</taxon>
        <taxon>Halictidae</taxon>
        <taxon>Rophitinae</taxon>
        <taxon>Dufourea</taxon>
    </lineage>
</organism>
<proteinExistence type="predicted"/>
<protein>
    <submittedName>
        <fullName evidence="2">Uncharacterized protein</fullName>
    </submittedName>
</protein>
<dbReference type="AlphaFoldDB" id="A0A154P4V1"/>
<evidence type="ECO:0000313" key="2">
    <source>
        <dbReference type="EMBL" id="KZC06872.1"/>
    </source>
</evidence>
<accession>A0A154P4V1</accession>
<gene>
    <name evidence="2" type="ORF">WN55_08968</name>
</gene>
<reference evidence="2 3" key="1">
    <citation type="submission" date="2015-07" db="EMBL/GenBank/DDBJ databases">
        <title>The genome of Dufourea novaeangliae.</title>
        <authorList>
            <person name="Pan H."/>
            <person name="Kapheim K."/>
        </authorList>
    </citation>
    <scope>NUCLEOTIDE SEQUENCE [LARGE SCALE GENOMIC DNA]</scope>
    <source>
        <strain evidence="2">0120121106</strain>
        <tissue evidence="2">Whole body</tissue>
    </source>
</reference>
<sequence length="85" mass="9586">MNPSFSGERVGTKGGGSGVTGSNRRARQKKHTQEKKEEVLSVQEKAGTFPLNRHDHFLIMRLRDVCTQDRGERAEVSRSIGDRLY</sequence>
<feature type="region of interest" description="Disordered" evidence="1">
    <location>
        <begin position="1"/>
        <end position="43"/>
    </location>
</feature>
<name>A0A154P4V1_DUFNO</name>